<reference evidence="9" key="1">
    <citation type="submission" date="2022-07" db="EMBL/GenBank/DDBJ databases">
        <authorList>
            <person name="Otstavnykh N."/>
            <person name="Isaeva M."/>
            <person name="Bystritskaya E."/>
        </authorList>
    </citation>
    <scope>NUCLEOTIDE SEQUENCE</scope>
    <source>
        <strain evidence="9">10Alg 79</strain>
    </source>
</reference>
<protein>
    <submittedName>
        <fullName evidence="9">Acyl-CoA dehydrogenase family protein</fullName>
    </submittedName>
</protein>
<evidence type="ECO:0000313" key="9">
    <source>
        <dbReference type="EMBL" id="MDQ2093326.1"/>
    </source>
</evidence>
<evidence type="ECO:0000259" key="7">
    <source>
        <dbReference type="Pfam" id="PF02770"/>
    </source>
</evidence>
<evidence type="ECO:0000256" key="1">
    <source>
        <dbReference type="ARBA" id="ARBA00001974"/>
    </source>
</evidence>
<dbReference type="Pfam" id="PF00441">
    <property type="entry name" value="Acyl-CoA_dh_1"/>
    <property type="match status" value="1"/>
</dbReference>
<dbReference type="Proteomes" id="UP001227162">
    <property type="component" value="Unassembled WGS sequence"/>
</dbReference>
<dbReference type="SUPFAM" id="SSF47203">
    <property type="entry name" value="Acyl-CoA dehydrogenase C-terminal domain-like"/>
    <property type="match status" value="1"/>
</dbReference>
<gene>
    <name evidence="9" type="ORF">NOI20_04330</name>
</gene>
<dbReference type="AlphaFoldDB" id="A0AAJ1UB54"/>
<dbReference type="InterPro" id="IPR009100">
    <property type="entry name" value="AcylCoA_DH/oxidase_NM_dom_sf"/>
</dbReference>
<dbReference type="GO" id="GO:0016627">
    <property type="term" value="F:oxidoreductase activity, acting on the CH-CH group of donors"/>
    <property type="evidence" value="ECO:0007669"/>
    <property type="project" value="InterPro"/>
</dbReference>
<dbReference type="InterPro" id="IPR009075">
    <property type="entry name" value="AcylCo_DH/oxidase_C"/>
</dbReference>
<proteinExistence type="inferred from homology"/>
<name>A0AAJ1UB54_9RHOB</name>
<evidence type="ECO:0000256" key="2">
    <source>
        <dbReference type="ARBA" id="ARBA00009347"/>
    </source>
</evidence>
<comment type="caution">
    <text evidence="9">The sequence shown here is derived from an EMBL/GenBank/DDBJ whole genome shotgun (WGS) entry which is preliminary data.</text>
</comment>
<keyword evidence="3 5" id="KW-0285">Flavoprotein</keyword>
<dbReference type="InterPro" id="IPR052166">
    <property type="entry name" value="Diverse_Acyl-CoA_DH"/>
</dbReference>
<keyword evidence="4 5" id="KW-0274">FAD</keyword>
<dbReference type="SUPFAM" id="SSF56645">
    <property type="entry name" value="Acyl-CoA dehydrogenase NM domain-like"/>
    <property type="match status" value="1"/>
</dbReference>
<reference evidence="9" key="2">
    <citation type="submission" date="2023-04" db="EMBL/GenBank/DDBJ databases">
        <title>'Rhodoalgimonas zhirmunskyi' gen. nov., isolated from a red alga.</title>
        <authorList>
            <person name="Nedashkovskaya O.I."/>
            <person name="Otstavnykh N.Y."/>
            <person name="Bystritskaya E.P."/>
            <person name="Balabanova L.A."/>
            <person name="Isaeva M.P."/>
        </authorList>
    </citation>
    <scope>NUCLEOTIDE SEQUENCE</scope>
    <source>
        <strain evidence="9">10Alg 79</strain>
    </source>
</reference>
<dbReference type="GO" id="GO:0050660">
    <property type="term" value="F:flavin adenine dinucleotide binding"/>
    <property type="evidence" value="ECO:0007669"/>
    <property type="project" value="InterPro"/>
</dbReference>
<evidence type="ECO:0000256" key="4">
    <source>
        <dbReference type="ARBA" id="ARBA00022827"/>
    </source>
</evidence>
<evidence type="ECO:0000313" key="10">
    <source>
        <dbReference type="Proteomes" id="UP001227162"/>
    </source>
</evidence>
<keyword evidence="10" id="KW-1185">Reference proteome</keyword>
<feature type="domain" description="Acyl-CoA dehydrogenase/oxidase N-terminal" evidence="8">
    <location>
        <begin position="38"/>
        <end position="150"/>
    </location>
</feature>
<comment type="similarity">
    <text evidence="2 5">Belongs to the acyl-CoA dehydrogenase family.</text>
</comment>
<sequence>MTTFKSPIEDILFSLVNVAGAERLPEWDGDLASQIITHFATFAEGVIAPLNEVGDQQGCRLENGRVCMPDGFVDAFKQLAEMGWQGLTAPEEHGGMGQNTLVAAAVSEIFSGANLSMQMVCNLVPGAISTLRRFGNDTQQAHWIPKLAAGTALSTMCLTEPGAGSDLSRIRTRATSQGDGWIIDGEKIFISGGDQNLSDDILHLVLARTGSKEDGIKGLSLFLTSKQQAGGTISVTRIEEKMGLHASPTCQVAFNACPAELIGELGTGLAAMFVLMNHARLDVSLQGVALASHAHRIAKTYASERKQGRRSDGSEAVLTDHADVRRMLDEQRCLEIGARGMAHVALVEMLRAERPALIEFLTPLCKIFCTEAGITSANLGIQILGGYGYLKEYGLAQTWADARITAIYEGANGIHELGVATRGLRHQGGAGADVFDALIAELTDHPTVLELREFWRKARSTILRAEDPSPLAHDFAQLSCALFHRAVCARMADATSDSEYSRLRDFALSRPLPVSTLLD</sequence>
<dbReference type="PANTHER" id="PTHR42803">
    <property type="entry name" value="ACYL-COA DEHYDROGENASE"/>
    <property type="match status" value="1"/>
</dbReference>
<evidence type="ECO:0000256" key="5">
    <source>
        <dbReference type="RuleBase" id="RU362125"/>
    </source>
</evidence>
<comment type="cofactor">
    <cofactor evidence="1 5">
        <name>FAD</name>
        <dbReference type="ChEBI" id="CHEBI:57692"/>
    </cofactor>
</comment>
<dbReference type="RefSeq" id="WP_317624920.1">
    <property type="nucleotide sequence ID" value="NZ_JANFFA010000001.1"/>
</dbReference>
<dbReference type="InterPro" id="IPR046373">
    <property type="entry name" value="Acyl-CoA_Oxase/DH_mid-dom_sf"/>
</dbReference>
<dbReference type="InterPro" id="IPR036250">
    <property type="entry name" value="AcylCo_DH-like_C"/>
</dbReference>
<dbReference type="Gene3D" id="1.20.140.10">
    <property type="entry name" value="Butyryl-CoA Dehydrogenase, subunit A, domain 3"/>
    <property type="match status" value="1"/>
</dbReference>
<dbReference type="PANTHER" id="PTHR42803:SF1">
    <property type="entry name" value="BROAD-SPECIFICITY LINEAR ACYL-COA DEHYDROGENASE FADE5"/>
    <property type="match status" value="1"/>
</dbReference>
<evidence type="ECO:0000259" key="6">
    <source>
        <dbReference type="Pfam" id="PF00441"/>
    </source>
</evidence>
<keyword evidence="5" id="KW-0560">Oxidoreductase</keyword>
<evidence type="ECO:0000256" key="3">
    <source>
        <dbReference type="ARBA" id="ARBA00022630"/>
    </source>
</evidence>
<dbReference type="Pfam" id="PF02771">
    <property type="entry name" value="Acyl-CoA_dh_N"/>
    <property type="match status" value="1"/>
</dbReference>
<evidence type="ECO:0000259" key="8">
    <source>
        <dbReference type="Pfam" id="PF02771"/>
    </source>
</evidence>
<feature type="domain" description="Acyl-CoA dehydrogenase/oxidase C-terminal" evidence="6">
    <location>
        <begin position="266"/>
        <end position="422"/>
    </location>
</feature>
<dbReference type="InterPro" id="IPR013786">
    <property type="entry name" value="AcylCoA_DH/ox_N"/>
</dbReference>
<dbReference type="Gene3D" id="2.40.110.10">
    <property type="entry name" value="Butyryl-CoA Dehydrogenase, subunit A, domain 2"/>
    <property type="match status" value="1"/>
</dbReference>
<dbReference type="InterPro" id="IPR006091">
    <property type="entry name" value="Acyl-CoA_Oxase/DH_mid-dom"/>
</dbReference>
<dbReference type="EMBL" id="JANFFA010000001">
    <property type="protein sequence ID" value="MDQ2093326.1"/>
    <property type="molecule type" value="Genomic_DNA"/>
</dbReference>
<accession>A0AAJ1UB54</accession>
<feature type="domain" description="Acyl-CoA oxidase/dehydrogenase middle" evidence="7">
    <location>
        <begin position="156"/>
        <end position="257"/>
    </location>
</feature>
<dbReference type="Pfam" id="PF02770">
    <property type="entry name" value="Acyl-CoA_dh_M"/>
    <property type="match status" value="1"/>
</dbReference>
<dbReference type="Gene3D" id="1.10.540.10">
    <property type="entry name" value="Acyl-CoA dehydrogenase/oxidase, N-terminal domain"/>
    <property type="match status" value="1"/>
</dbReference>
<dbReference type="InterPro" id="IPR037069">
    <property type="entry name" value="AcylCoA_DH/ox_N_sf"/>
</dbReference>
<organism evidence="9 10">
    <name type="scientific">Rhodalgimonas zhirmunskyi</name>
    <dbReference type="NCBI Taxonomy" id="2964767"/>
    <lineage>
        <taxon>Bacteria</taxon>
        <taxon>Pseudomonadati</taxon>
        <taxon>Pseudomonadota</taxon>
        <taxon>Alphaproteobacteria</taxon>
        <taxon>Rhodobacterales</taxon>
        <taxon>Roseobacteraceae</taxon>
        <taxon>Rhodalgimonas</taxon>
    </lineage>
</organism>